<name>A0A128EGW7_9BACT</name>
<evidence type="ECO:0000313" key="1">
    <source>
        <dbReference type="EMBL" id="CZE47473.1"/>
    </source>
</evidence>
<dbReference type="AlphaFoldDB" id="A0A128EGW7"/>
<protein>
    <submittedName>
        <fullName evidence="1">Uncharacterized protein</fullName>
    </submittedName>
</protein>
<dbReference type="EMBL" id="FIZP01000003">
    <property type="protein sequence ID" value="CZE47473.1"/>
    <property type="molecule type" value="Genomic_DNA"/>
</dbReference>
<gene>
    <name evidence="1" type="ORF">ERS672216_00903</name>
</gene>
<reference evidence="1 2" key="1">
    <citation type="submission" date="2016-02" db="EMBL/GenBank/DDBJ databases">
        <authorList>
            <consortium name="Pathogen Informatics"/>
        </authorList>
    </citation>
    <scope>NUCLEOTIDE SEQUENCE [LARGE SCALE GENOMIC DNA]</scope>
    <source>
        <strain evidence="1 2">RC20</strain>
    </source>
</reference>
<accession>A0A128EGW7</accession>
<dbReference type="Proteomes" id="UP000069632">
    <property type="component" value="Unassembled WGS sequence"/>
</dbReference>
<organism evidence="1 2">
    <name type="scientific">Campylobacter geochelonis</name>
    <dbReference type="NCBI Taxonomy" id="1780362"/>
    <lineage>
        <taxon>Bacteria</taxon>
        <taxon>Pseudomonadati</taxon>
        <taxon>Campylobacterota</taxon>
        <taxon>Epsilonproteobacteria</taxon>
        <taxon>Campylobacterales</taxon>
        <taxon>Campylobacteraceae</taxon>
        <taxon>Campylobacter</taxon>
    </lineage>
</organism>
<dbReference type="RefSeq" id="WP_075540160.1">
    <property type="nucleotide sequence ID" value="NZ_CP053844.1"/>
</dbReference>
<sequence length="136" mass="15209">MKKVVFTVILTALALSANTDDRYLKMPIKDAMVDISGVKFDFSDKRYENIIKKNHKVSSSTIKGFKRKDKSYFDASNGRVIKQAGARNDSKACKYVFKAATKALIREAKRVGATKAVNIEEILKTTFIITVKAINV</sequence>
<keyword evidence="2" id="KW-1185">Reference proteome</keyword>
<proteinExistence type="predicted"/>
<evidence type="ECO:0000313" key="2">
    <source>
        <dbReference type="Proteomes" id="UP000069632"/>
    </source>
</evidence>